<gene>
    <name evidence="1" type="ORF">AXF42_Ash019413</name>
</gene>
<dbReference type="EMBL" id="KZ451913">
    <property type="protein sequence ID" value="PKA62830.1"/>
    <property type="molecule type" value="Genomic_DNA"/>
</dbReference>
<proteinExistence type="predicted"/>
<accession>A0A2I0B4V8</accession>
<reference evidence="1 2" key="1">
    <citation type="journal article" date="2017" name="Nature">
        <title>The Apostasia genome and the evolution of orchids.</title>
        <authorList>
            <person name="Zhang G.Q."/>
            <person name="Liu K.W."/>
            <person name="Li Z."/>
            <person name="Lohaus R."/>
            <person name="Hsiao Y.Y."/>
            <person name="Niu S.C."/>
            <person name="Wang J.Y."/>
            <person name="Lin Y.C."/>
            <person name="Xu Q."/>
            <person name="Chen L.J."/>
            <person name="Yoshida K."/>
            <person name="Fujiwara S."/>
            <person name="Wang Z.W."/>
            <person name="Zhang Y.Q."/>
            <person name="Mitsuda N."/>
            <person name="Wang M."/>
            <person name="Liu G.H."/>
            <person name="Pecoraro L."/>
            <person name="Huang H.X."/>
            <person name="Xiao X.J."/>
            <person name="Lin M."/>
            <person name="Wu X.Y."/>
            <person name="Wu W.L."/>
            <person name="Chen Y.Y."/>
            <person name="Chang S.B."/>
            <person name="Sakamoto S."/>
            <person name="Ohme-Takagi M."/>
            <person name="Yagi M."/>
            <person name="Zeng S.J."/>
            <person name="Shen C.Y."/>
            <person name="Yeh C.M."/>
            <person name="Luo Y.B."/>
            <person name="Tsai W.C."/>
            <person name="Van de Peer Y."/>
            <person name="Liu Z.J."/>
        </authorList>
    </citation>
    <scope>NUCLEOTIDE SEQUENCE [LARGE SCALE GENOMIC DNA]</scope>
    <source>
        <strain evidence="2">cv. Shenzhen</strain>
        <tissue evidence="1">Stem</tissue>
    </source>
</reference>
<sequence>MKRLQGHEAETIEKVVSDSRSLLLFSQIFRKTYLSVLGAGGSFGSVGSSGAVGLSSAAGSVPARDLGNLRVDICRRGKRSADNPWTPLEAWRGWRRSSPSSVVAATDLGRRDSNFVDVLCQRLRRHWFAKRRPRRRSEIGGPPIFCGDRRRVVGVDLQHRHLRRL</sequence>
<organism evidence="1 2">
    <name type="scientific">Apostasia shenzhenica</name>
    <dbReference type="NCBI Taxonomy" id="1088818"/>
    <lineage>
        <taxon>Eukaryota</taxon>
        <taxon>Viridiplantae</taxon>
        <taxon>Streptophyta</taxon>
        <taxon>Embryophyta</taxon>
        <taxon>Tracheophyta</taxon>
        <taxon>Spermatophyta</taxon>
        <taxon>Magnoliopsida</taxon>
        <taxon>Liliopsida</taxon>
        <taxon>Asparagales</taxon>
        <taxon>Orchidaceae</taxon>
        <taxon>Apostasioideae</taxon>
        <taxon>Apostasia</taxon>
    </lineage>
</organism>
<dbReference type="Proteomes" id="UP000236161">
    <property type="component" value="Unassembled WGS sequence"/>
</dbReference>
<name>A0A2I0B4V8_9ASPA</name>
<evidence type="ECO:0000313" key="1">
    <source>
        <dbReference type="EMBL" id="PKA62830.1"/>
    </source>
</evidence>
<dbReference type="AlphaFoldDB" id="A0A2I0B4V8"/>
<protein>
    <submittedName>
        <fullName evidence="1">Uncharacterized protein</fullName>
    </submittedName>
</protein>
<evidence type="ECO:0000313" key="2">
    <source>
        <dbReference type="Proteomes" id="UP000236161"/>
    </source>
</evidence>
<keyword evidence="2" id="KW-1185">Reference proteome</keyword>